<evidence type="ECO:0000313" key="1">
    <source>
        <dbReference type="EMBL" id="TCZ73498.1"/>
    </source>
</evidence>
<comment type="caution">
    <text evidence="1">The sequence shown here is derived from an EMBL/GenBank/DDBJ whole genome shotgun (WGS) entry which is preliminary data.</text>
</comment>
<dbReference type="Proteomes" id="UP000295164">
    <property type="component" value="Unassembled WGS sequence"/>
</dbReference>
<accession>A0A4R4E6Z7</accession>
<gene>
    <name evidence="1" type="ORF">E0486_05930</name>
</gene>
<name>A0A4R4E6Z7_9BACT</name>
<dbReference type="AlphaFoldDB" id="A0A4R4E6Z7"/>
<protein>
    <recommendedName>
        <fullName evidence="3">Lipoprotein</fullName>
    </recommendedName>
</protein>
<evidence type="ECO:0008006" key="3">
    <source>
        <dbReference type="Google" id="ProtNLM"/>
    </source>
</evidence>
<dbReference type="PROSITE" id="PS51257">
    <property type="entry name" value="PROKAR_LIPOPROTEIN"/>
    <property type="match status" value="1"/>
</dbReference>
<dbReference type="RefSeq" id="WP_131851227.1">
    <property type="nucleotide sequence ID" value="NZ_SKFH01000006.1"/>
</dbReference>
<reference evidence="1 2" key="1">
    <citation type="submission" date="2019-03" db="EMBL/GenBank/DDBJ databases">
        <authorList>
            <person name="Kim M.K.M."/>
        </authorList>
    </citation>
    <scope>NUCLEOTIDE SEQUENCE [LARGE SCALE GENOMIC DNA]</scope>
    <source>
        <strain evidence="1 2">17J68-15</strain>
    </source>
</reference>
<dbReference type="OrthoDB" id="670563at2"/>
<keyword evidence="2" id="KW-1185">Reference proteome</keyword>
<dbReference type="EMBL" id="SKFH01000006">
    <property type="protein sequence ID" value="TCZ73498.1"/>
    <property type="molecule type" value="Genomic_DNA"/>
</dbReference>
<organism evidence="1 2">
    <name type="scientific">Flaviaesturariibacter aridisoli</name>
    <dbReference type="NCBI Taxonomy" id="2545761"/>
    <lineage>
        <taxon>Bacteria</taxon>
        <taxon>Pseudomonadati</taxon>
        <taxon>Bacteroidota</taxon>
        <taxon>Chitinophagia</taxon>
        <taxon>Chitinophagales</taxon>
        <taxon>Chitinophagaceae</taxon>
        <taxon>Flaviaestuariibacter</taxon>
    </lineage>
</organism>
<sequence length="193" mass="22285">MKYLLLGWTMLLLVACRDRKEEPAPDNSEPFKALSFIKSQVRDVDTGLYNIRKIVHFNGRSDTSSISREQFRREAAPFLQLPDIASPDQRKGYTEQNLFDETLNRVVLFYTAKDPEAPLQRQQVLIDPNEGGGLVKTLIFDYYEKQGDYSVHRNLVWTTNDHFQISESVPGPGGTERIRRTEVLWNDFTSVSR</sequence>
<proteinExistence type="predicted"/>
<evidence type="ECO:0000313" key="2">
    <source>
        <dbReference type="Proteomes" id="UP000295164"/>
    </source>
</evidence>